<evidence type="ECO:0000313" key="1">
    <source>
        <dbReference type="EMBL" id="GEX29637.1"/>
    </source>
</evidence>
<sequence length="277" mass="30995">MAWNTGSLSHALCASPMDPLFMETLLEHNIKSDGVQFWTAGMGESQKVRVKLCLSFCPNISSVNSHFDAHAIKAQKTIDEIKSAASMQGHTDFDNFKAARMYHYLAERLTANGLVLRIRKFVCKRFDMIPECVSPWGNQIHSTPTPWSTVRFYLESALQEINGNADEAETKYLPGKSIASLLNLPMFIAAFSIRLATKSLELNIWRDNDARPGQKTSKTPTFCKAFGILGACGSQEECLHCLPSLCEKSSSLKATIQTKWECIRRSHWVRLATRLGC</sequence>
<accession>A0A699H3P5</accession>
<gene>
    <name evidence="1" type="ORF">Tci_301612</name>
</gene>
<name>A0A699H3P5_TANCI</name>
<comment type="caution">
    <text evidence="1">The sequence shown here is derived from an EMBL/GenBank/DDBJ whole genome shotgun (WGS) entry which is preliminary data.</text>
</comment>
<dbReference type="AlphaFoldDB" id="A0A699H3P5"/>
<reference evidence="1" key="1">
    <citation type="journal article" date="2019" name="Sci. Rep.">
        <title>Draft genome of Tanacetum cinerariifolium, the natural source of mosquito coil.</title>
        <authorList>
            <person name="Yamashiro T."/>
            <person name="Shiraishi A."/>
            <person name="Satake H."/>
            <person name="Nakayama K."/>
        </authorList>
    </citation>
    <scope>NUCLEOTIDE SEQUENCE</scope>
</reference>
<proteinExistence type="predicted"/>
<dbReference type="EMBL" id="BKCJ010100133">
    <property type="protein sequence ID" value="GEX29637.1"/>
    <property type="molecule type" value="Genomic_DNA"/>
</dbReference>
<organism evidence="1">
    <name type="scientific">Tanacetum cinerariifolium</name>
    <name type="common">Dalmatian daisy</name>
    <name type="synonym">Chrysanthemum cinerariifolium</name>
    <dbReference type="NCBI Taxonomy" id="118510"/>
    <lineage>
        <taxon>Eukaryota</taxon>
        <taxon>Viridiplantae</taxon>
        <taxon>Streptophyta</taxon>
        <taxon>Embryophyta</taxon>
        <taxon>Tracheophyta</taxon>
        <taxon>Spermatophyta</taxon>
        <taxon>Magnoliopsida</taxon>
        <taxon>eudicotyledons</taxon>
        <taxon>Gunneridae</taxon>
        <taxon>Pentapetalae</taxon>
        <taxon>asterids</taxon>
        <taxon>campanulids</taxon>
        <taxon>Asterales</taxon>
        <taxon>Asteraceae</taxon>
        <taxon>Asteroideae</taxon>
        <taxon>Anthemideae</taxon>
        <taxon>Anthemidinae</taxon>
        <taxon>Tanacetum</taxon>
    </lineage>
</organism>
<protein>
    <submittedName>
        <fullName evidence="1">Uncharacterized protein</fullName>
    </submittedName>
</protein>